<dbReference type="GO" id="GO:0006351">
    <property type="term" value="P:DNA-templated transcription"/>
    <property type="evidence" value="ECO:0007669"/>
    <property type="project" value="InterPro"/>
</dbReference>
<accession>A0A8J5G6T0</accession>
<dbReference type="Proteomes" id="UP000734854">
    <property type="component" value="Unassembled WGS sequence"/>
</dbReference>
<dbReference type="PANTHER" id="PTHR46354:SF7">
    <property type="entry name" value="PROTEIN DOG1-LIKE 1"/>
    <property type="match status" value="1"/>
</dbReference>
<name>A0A8J5G6T0_ZINOF</name>
<evidence type="ECO:0000259" key="1">
    <source>
        <dbReference type="PROSITE" id="PS51806"/>
    </source>
</evidence>
<gene>
    <name evidence="2" type="ORF">ZIOFF_041318</name>
</gene>
<sequence length="110" mass="12900">MPSCASAERTEGRFRACYKEWMRVHVDDLIELRQATAFPEAELRRLVAKSIRQYEEYYECRRSLVPDDGPAFFSPSWCNSFENAFLWIGGCRPSMFIRLLYSLSFAVLEL</sequence>
<dbReference type="GO" id="GO:0043565">
    <property type="term" value="F:sequence-specific DNA binding"/>
    <property type="evidence" value="ECO:0007669"/>
    <property type="project" value="InterPro"/>
</dbReference>
<dbReference type="AlphaFoldDB" id="A0A8J5G6T0"/>
<reference evidence="2 3" key="1">
    <citation type="submission" date="2020-08" db="EMBL/GenBank/DDBJ databases">
        <title>Plant Genome Project.</title>
        <authorList>
            <person name="Zhang R.-G."/>
        </authorList>
    </citation>
    <scope>NUCLEOTIDE SEQUENCE [LARGE SCALE GENOMIC DNA]</scope>
    <source>
        <tissue evidence="2">Rhizome</tissue>
    </source>
</reference>
<evidence type="ECO:0000313" key="2">
    <source>
        <dbReference type="EMBL" id="KAG6501438.1"/>
    </source>
</evidence>
<dbReference type="InterPro" id="IPR051886">
    <property type="entry name" value="Seed_Dev/Stress_Resp_Reg"/>
</dbReference>
<dbReference type="Pfam" id="PF14144">
    <property type="entry name" value="DOG1"/>
    <property type="match status" value="1"/>
</dbReference>
<dbReference type="EMBL" id="JACMSC010000011">
    <property type="protein sequence ID" value="KAG6501438.1"/>
    <property type="molecule type" value="Genomic_DNA"/>
</dbReference>
<dbReference type="InterPro" id="IPR025422">
    <property type="entry name" value="TGA_domain"/>
</dbReference>
<feature type="domain" description="DOG1" evidence="1">
    <location>
        <begin position="11"/>
        <end position="110"/>
    </location>
</feature>
<comment type="caution">
    <text evidence="2">The sequence shown here is derived from an EMBL/GenBank/DDBJ whole genome shotgun (WGS) entry which is preliminary data.</text>
</comment>
<dbReference type="PROSITE" id="PS51806">
    <property type="entry name" value="DOG1"/>
    <property type="match status" value="1"/>
</dbReference>
<dbReference type="PANTHER" id="PTHR46354">
    <property type="entry name" value="DOG1 DOMAIN-CONTAINING PROTEIN"/>
    <property type="match status" value="1"/>
</dbReference>
<proteinExistence type="predicted"/>
<protein>
    <recommendedName>
        <fullName evidence="1">DOG1 domain-containing protein</fullName>
    </recommendedName>
</protein>
<keyword evidence="3" id="KW-1185">Reference proteome</keyword>
<evidence type="ECO:0000313" key="3">
    <source>
        <dbReference type="Proteomes" id="UP000734854"/>
    </source>
</evidence>
<organism evidence="2 3">
    <name type="scientific">Zingiber officinale</name>
    <name type="common">Ginger</name>
    <name type="synonym">Amomum zingiber</name>
    <dbReference type="NCBI Taxonomy" id="94328"/>
    <lineage>
        <taxon>Eukaryota</taxon>
        <taxon>Viridiplantae</taxon>
        <taxon>Streptophyta</taxon>
        <taxon>Embryophyta</taxon>
        <taxon>Tracheophyta</taxon>
        <taxon>Spermatophyta</taxon>
        <taxon>Magnoliopsida</taxon>
        <taxon>Liliopsida</taxon>
        <taxon>Zingiberales</taxon>
        <taxon>Zingiberaceae</taxon>
        <taxon>Zingiber</taxon>
    </lineage>
</organism>